<proteinExistence type="predicted"/>
<dbReference type="EMBL" id="MN739158">
    <property type="protein sequence ID" value="QHS91325.1"/>
    <property type="molecule type" value="Genomic_DNA"/>
</dbReference>
<dbReference type="AlphaFoldDB" id="A0A6C0BG57"/>
<sequence length="109" mass="12821">MSDTSSISSDTDRSEVSDELQQEWKDALIQCQRIQELHTDILQRMDHLSKRQDIRQVTESISVLYHGKTLEFNEMLEEIYNDSVKEFDKTGKKQFGPMVMAMLEKCEFK</sequence>
<organism evidence="1">
    <name type="scientific">viral metagenome</name>
    <dbReference type="NCBI Taxonomy" id="1070528"/>
    <lineage>
        <taxon>unclassified sequences</taxon>
        <taxon>metagenomes</taxon>
        <taxon>organismal metagenomes</taxon>
    </lineage>
</organism>
<reference evidence="1" key="1">
    <citation type="journal article" date="2020" name="Nature">
        <title>Giant virus diversity and host interactions through global metagenomics.</title>
        <authorList>
            <person name="Schulz F."/>
            <person name="Roux S."/>
            <person name="Paez-Espino D."/>
            <person name="Jungbluth S."/>
            <person name="Walsh D.A."/>
            <person name="Denef V.J."/>
            <person name="McMahon K.D."/>
            <person name="Konstantinidis K.T."/>
            <person name="Eloe-Fadrosh E.A."/>
            <person name="Kyrpides N.C."/>
            <person name="Woyke T."/>
        </authorList>
    </citation>
    <scope>NUCLEOTIDE SEQUENCE</scope>
    <source>
        <strain evidence="1">GVMAG-M-3300013004-44</strain>
    </source>
</reference>
<accession>A0A6C0BG57</accession>
<evidence type="ECO:0000313" key="1">
    <source>
        <dbReference type="EMBL" id="QHS91325.1"/>
    </source>
</evidence>
<protein>
    <submittedName>
        <fullName evidence="1">Uncharacterized protein</fullName>
    </submittedName>
</protein>
<name>A0A6C0BG57_9ZZZZ</name>